<evidence type="ECO:0000313" key="1">
    <source>
        <dbReference type="EMBL" id="SVC50747.1"/>
    </source>
</evidence>
<accession>A0A382MSK6</accession>
<proteinExistence type="predicted"/>
<feature type="non-terminal residue" evidence="1">
    <location>
        <position position="32"/>
    </location>
</feature>
<protein>
    <submittedName>
        <fullName evidence="1">Uncharacterized protein</fullName>
    </submittedName>
</protein>
<gene>
    <name evidence="1" type="ORF">METZ01_LOCUS303601</name>
</gene>
<reference evidence="1" key="1">
    <citation type="submission" date="2018-05" db="EMBL/GenBank/DDBJ databases">
        <authorList>
            <person name="Lanie J.A."/>
            <person name="Ng W.-L."/>
            <person name="Kazmierczak K.M."/>
            <person name="Andrzejewski T.M."/>
            <person name="Davidsen T.M."/>
            <person name="Wayne K.J."/>
            <person name="Tettelin H."/>
            <person name="Glass J.I."/>
            <person name="Rusch D."/>
            <person name="Podicherti R."/>
            <person name="Tsui H.-C.T."/>
            <person name="Winkler M.E."/>
        </authorList>
    </citation>
    <scope>NUCLEOTIDE SEQUENCE</scope>
</reference>
<dbReference type="AlphaFoldDB" id="A0A382MSK6"/>
<organism evidence="1">
    <name type="scientific">marine metagenome</name>
    <dbReference type="NCBI Taxonomy" id="408172"/>
    <lineage>
        <taxon>unclassified sequences</taxon>
        <taxon>metagenomes</taxon>
        <taxon>ecological metagenomes</taxon>
    </lineage>
</organism>
<dbReference type="EMBL" id="UINC01095013">
    <property type="protein sequence ID" value="SVC50747.1"/>
    <property type="molecule type" value="Genomic_DNA"/>
</dbReference>
<sequence>MIFLVGFFFAGLFGTSGSSNDFSSDGVNGMFS</sequence>
<name>A0A382MSK6_9ZZZZ</name>